<protein>
    <submittedName>
        <fullName evidence="2">Uncharacterized protein</fullName>
    </submittedName>
</protein>
<keyword evidence="1" id="KW-0812">Transmembrane</keyword>
<organism evidence="2 3">
    <name type="scientific">Candidula unifasciata</name>
    <dbReference type="NCBI Taxonomy" id="100452"/>
    <lineage>
        <taxon>Eukaryota</taxon>
        <taxon>Metazoa</taxon>
        <taxon>Spiralia</taxon>
        <taxon>Lophotrochozoa</taxon>
        <taxon>Mollusca</taxon>
        <taxon>Gastropoda</taxon>
        <taxon>Heterobranchia</taxon>
        <taxon>Euthyneura</taxon>
        <taxon>Panpulmonata</taxon>
        <taxon>Eupulmonata</taxon>
        <taxon>Stylommatophora</taxon>
        <taxon>Helicina</taxon>
        <taxon>Helicoidea</taxon>
        <taxon>Geomitridae</taxon>
        <taxon>Candidula</taxon>
    </lineage>
</organism>
<accession>A0A8S3YT77</accession>
<feature type="transmembrane region" description="Helical" evidence="1">
    <location>
        <begin position="32"/>
        <end position="52"/>
    </location>
</feature>
<evidence type="ECO:0000256" key="1">
    <source>
        <dbReference type="SAM" id="Phobius"/>
    </source>
</evidence>
<dbReference type="Proteomes" id="UP000678393">
    <property type="component" value="Unassembled WGS sequence"/>
</dbReference>
<dbReference type="EMBL" id="CAJHNH020000418">
    <property type="protein sequence ID" value="CAG5117526.1"/>
    <property type="molecule type" value="Genomic_DNA"/>
</dbReference>
<comment type="caution">
    <text evidence="2">The sequence shown here is derived from an EMBL/GenBank/DDBJ whole genome shotgun (WGS) entry which is preliminary data.</text>
</comment>
<sequence length="109" mass="12775">MYIPHSPKPVSEVEAYHRFISHNKHILLQIKMYVIFFVGGVIIVICIVYIFLQCRTKMVTPIIRQANNRRTPTEETKTLFGSADTLENLLPLDKNTLPLKIRRDKEFYV</sequence>
<dbReference type="OrthoDB" id="6121223at2759"/>
<evidence type="ECO:0000313" key="3">
    <source>
        <dbReference type="Proteomes" id="UP000678393"/>
    </source>
</evidence>
<evidence type="ECO:0000313" key="2">
    <source>
        <dbReference type="EMBL" id="CAG5117526.1"/>
    </source>
</evidence>
<keyword evidence="3" id="KW-1185">Reference proteome</keyword>
<gene>
    <name evidence="2" type="ORF">CUNI_LOCUS3084</name>
</gene>
<keyword evidence="1" id="KW-1133">Transmembrane helix</keyword>
<proteinExistence type="predicted"/>
<name>A0A8S3YT77_9EUPU</name>
<dbReference type="AlphaFoldDB" id="A0A8S3YT77"/>
<keyword evidence="1" id="KW-0472">Membrane</keyword>
<reference evidence="2" key="1">
    <citation type="submission" date="2021-04" db="EMBL/GenBank/DDBJ databases">
        <authorList>
            <consortium name="Molecular Ecology Group"/>
        </authorList>
    </citation>
    <scope>NUCLEOTIDE SEQUENCE</scope>
</reference>